<feature type="compositionally biased region" description="Low complexity" evidence="1">
    <location>
        <begin position="1444"/>
        <end position="1464"/>
    </location>
</feature>
<dbReference type="Proteomes" id="UP000612055">
    <property type="component" value="Unassembled WGS sequence"/>
</dbReference>
<accession>A0A835XQK1</accession>
<feature type="compositionally biased region" description="Pro residues" evidence="1">
    <location>
        <begin position="98"/>
        <end position="115"/>
    </location>
</feature>
<feature type="region of interest" description="Disordered" evidence="1">
    <location>
        <begin position="1668"/>
        <end position="1723"/>
    </location>
</feature>
<feature type="compositionally biased region" description="Low complexity" evidence="1">
    <location>
        <begin position="386"/>
        <end position="395"/>
    </location>
</feature>
<feature type="region of interest" description="Disordered" evidence="1">
    <location>
        <begin position="1432"/>
        <end position="1480"/>
    </location>
</feature>
<feature type="region of interest" description="Disordered" evidence="1">
    <location>
        <begin position="321"/>
        <end position="554"/>
    </location>
</feature>
<feature type="compositionally biased region" description="Low complexity" evidence="1">
    <location>
        <begin position="526"/>
        <end position="554"/>
    </location>
</feature>
<proteinExistence type="predicted"/>
<feature type="compositionally biased region" description="Pro residues" evidence="1">
    <location>
        <begin position="451"/>
        <end position="461"/>
    </location>
</feature>
<feature type="region of interest" description="Disordered" evidence="1">
    <location>
        <begin position="862"/>
        <end position="935"/>
    </location>
</feature>
<comment type="caution">
    <text evidence="2">The sequence shown here is derived from an EMBL/GenBank/DDBJ whole genome shotgun (WGS) entry which is preliminary data.</text>
</comment>
<dbReference type="EMBL" id="JAEHOE010000090">
    <property type="protein sequence ID" value="KAG2487889.1"/>
    <property type="molecule type" value="Genomic_DNA"/>
</dbReference>
<feature type="compositionally biased region" description="Pro residues" evidence="1">
    <location>
        <begin position="505"/>
        <end position="525"/>
    </location>
</feature>
<feature type="compositionally biased region" description="Low complexity" evidence="1">
    <location>
        <begin position="348"/>
        <end position="367"/>
    </location>
</feature>
<dbReference type="PANTHER" id="PTHR45725">
    <property type="entry name" value="FORMIN HOMOLOGY 2 FAMILY MEMBER"/>
    <property type="match status" value="1"/>
</dbReference>
<feature type="compositionally biased region" description="Low complexity" evidence="1">
    <location>
        <begin position="479"/>
        <end position="488"/>
    </location>
</feature>
<keyword evidence="3" id="KW-1185">Reference proteome</keyword>
<feature type="compositionally biased region" description="Gly residues" evidence="1">
    <location>
        <begin position="2141"/>
        <end position="2155"/>
    </location>
</feature>
<evidence type="ECO:0000313" key="2">
    <source>
        <dbReference type="EMBL" id="KAG2487889.1"/>
    </source>
</evidence>
<feature type="compositionally biased region" description="Low complexity" evidence="1">
    <location>
        <begin position="1356"/>
        <end position="1383"/>
    </location>
</feature>
<feature type="compositionally biased region" description="Pro residues" evidence="1">
    <location>
        <begin position="426"/>
        <end position="444"/>
    </location>
</feature>
<feature type="region of interest" description="Disordered" evidence="1">
    <location>
        <begin position="2137"/>
        <end position="2199"/>
    </location>
</feature>
<feature type="compositionally biased region" description="Pro residues" evidence="1">
    <location>
        <begin position="1678"/>
        <end position="1689"/>
    </location>
</feature>
<gene>
    <name evidence="2" type="ORF">HYH03_013471</name>
</gene>
<dbReference type="PANTHER" id="PTHR45725:SF18">
    <property type="entry name" value="ORC1-LIKE AAA ATPASE DOMAIN-CONTAINING PROTEIN"/>
    <property type="match status" value="1"/>
</dbReference>
<feature type="region of interest" description="Disordered" evidence="1">
    <location>
        <begin position="1575"/>
        <end position="1600"/>
    </location>
</feature>
<feature type="region of interest" description="Disordered" evidence="1">
    <location>
        <begin position="2058"/>
        <end position="2078"/>
    </location>
</feature>
<evidence type="ECO:0000256" key="1">
    <source>
        <dbReference type="SAM" id="MobiDB-lite"/>
    </source>
</evidence>
<reference evidence="2" key="1">
    <citation type="journal article" date="2020" name="bioRxiv">
        <title>Comparative genomics of Chlamydomonas.</title>
        <authorList>
            <person name="Craig R.J."/>
            <person name="Hasan A.R."/>
            <person name="Ness R.W."/>
            <person name="Keightley P.D."/>
        </authorList>
    </citation>
    <scope>NUCLEOTIDE SEQUENCE</scope>
    <source>
        <strain evidence="2">CCAP 11/70</strain>
    </source>
</reference>
<dbReference type="InterPro" id="IPR051425">
    <property type="entry name" value="Formin_Homology"/>
</dbReference>
<feature type="compositionally biased region" description="Pro residues" evidence="1">
    <location>
        <begin position="1341"/>
        <end position="1355"/>
    </location>
</feature>
<feature type="compositionally biased region" description="Gly residues" evidence="1">
    <location>
        <begin position="1319"/>
        <end position="1334"/>
    </location>
</feature>
<feature type="compositionally biased region" description="Pro residues" evidence="1">
    <location>
        <begin position="1465"/>
        <end position="1480"/>
    </location>
</feature>
<feature type="region of interest" description="Disordered" evidence="1">
    <location>
        <begin position="2110"/>
        <end position="2129"/>
    </location>
</feature>
<feature type="compositionally biased region" description="Polar residues" evidence="1">
    <location>
        <begin position="1433"/>
        <end position="1443"/>
    </location>
</feature>
<sequence>MRDSSLPPRAESSTIRDDHPRESIGVNLRTASGDLTDADDILAICMGWGSSAPGAASALAASAANHSIDADSSAGPGPSGPAAGPVTSGPRGMLPPFLAQPPRPHPSQPVPPGFGPGPGFNPELQPGVAQNHGPPPGPGPSSTAGFVATTSQPGQAPGPHAWSGPRPQGWPLELPPLPESVMWQLAGAYGGGGEAGPVGLPMPPPPGPVGMGPVPHPGPHGAPFGPPGPPFPPGMAQTVPTEVLLAGTLHAIEMLEAKDTQAMSAAEAAAVPERLQRMKRAHQLLVDRQLQEQEAARLQQYRQKYLGAAVKLAEEDARLAARRAAEQAQGPSDPHHEQARAGPGQGQQGPAQGQPPWAQQGPGAAAPQPGPQPQLPPPLPSRRLQESAAAQAEALGWQHDPPIDPKQPGSARAVSRDAVCPLRSSPGPPPPGLQPPSVARPPGPLRIGDASPPPGLAPPGPLVKAAAGPQVGVAGGGAEQAQTSAGPGQPQPVSQPGPASSGSQRPPPSTPSTSSLPPPQSPPAGPSKASSKGHAASGAGASKVAAAGPSKQDTASGSAQAWAALSAALQRYQEARMAAGAAEGLPDGEVASCSQQLTECAGALRVATEAVAKAQFQGYLSMCSAEDVSAVVARQLRAVQTPGGSSYAASSALERFTLLLRARVATHGPIAALTRCFSERCLPKREADHGMRAPLLGRLMAAVLDAAVCPDLAAELADVFDPSSGSGAAVPGAALERVLGLPALARLAVEIARAVPDVFPPDKERKASAQPDEWWFELKSDVMDAAARGLLGCIATASRGVHGSLQRFLEALEAALRRLAAQPPPPAPPRFRSKSAVPPWAQTWARTAKVLRQLPTWVQGSAPAVGGRAGAGRAGPAPAPGHAEGRGGGAGGSGRAAAEAQRPGPQSSAARGPAAAMAAAAASTEPLPPLPPTHSERASCALLRDALPEELGSGPVADAAAGAVGGHEERRARAAALLSAAAAVAAQLAALPRRPAGQSGPELFATPPDAAAGDASLPARALVLLGAIAQEAAAPYAALAPGAASLWRDPDEFSQALAFSSRYVVQVSPEQQSKRFRQRAAAIEHLAAALYGLYGMDLPLEPPRPPTKGHALGVTMTTLHALALAAVQGSDLISLSQEAVERSGGHRAFAHPRAAAGTSAASAAQLLSLPIIYQLVQAASSPTKRGSLGPLMEHKAGSRTAELAFRHFMLATEVLRALGGGMASAAVAAARSTPDDRGLPSKGLAALVGPHLQHSAEALTNAPAAEPSQASEDLRLDSWLAAPGSRPRKACAEWLLWLSQHAAEGTGAGARAEAGTGTAAGGGGGGGGAAGAGAAGASKPAPSPHPHRAPPPASAAPPAASRPGPAALAPATATATGAMPRGAEPTSVVSTEAEAEAEAVAEAEALFAEPALASAAVADALAVAASAKAPASQLHSAPPGSSRQSATAVAPSQTTAAVPPATAAVPPPTAAVPPPTAPSAPAPALPHLAALAHPAFGGVLRMPAQPVLAPPVQGLALTLAATATVAPAPTAAVAALVAPHALQGAPRPPPAAPTPTIANTASPVPLAAPAAPVQLPFLPPHPGARPLQPTAAAASASASPVPGQSAPLVVPVLGAPGASATAAATGPLASGAAPPPRPLAPHIAAIAEAAAAAAAAAVARRAAAAASAQPQAVDGRPHPAPRPSVPVAPWPEFQPVSMPMTPAPHVPGRKSAGPRRSHPTWLPPPNARDIGLYIALRDAVPEFATGLIADAAAGKASDHDEQEARSAAVYGAAEAMAAQLAALPQRPAEASALELFGREPRASGDESSLPSRALVLLCALIRDAAAPYRILAPGSRNLWKEPHLLGDAIRAGEAAAKAVPELQAERFRQRASAAERLLASLYGLYGMPPPPRPPPGSDAADFGLGPATLQALGLAAVRDAVARSGGPSALATAAAASPPGVLSHMLGLPTLRSLSERSSGPAGLGELLAAFAPSSASSSASAPAVPSYHHVMAAMEILGTLAVGLVDTLHKTVEMLGGGGGIDPELYNEMLGGGGGIDPELFGEVLAAALEEEASKLRTADELPQSPSNLHLRSALGESNSSQRRACGALLTCVTKLAGLDELVAAARPAGGGAGAAGAASGGGGGGSGLTAAGARAGSHGLDGGGGGSGGGGGDLTRRSTDDGGGEETVLGEQNWPSLGAAPAPQWAARAGAGRLPRP</sequence>
<organism evidence="2 3">
    <name type="scientific">Edaphochlamys debaryana</name>
    <dbReference type="NCBI Taxonomy" id="47281"/>
    <lineage>
        <taxon>Eukaryota</taxon>
        <taxon>Viridiplantae</taxon>
        <taxon>Chlorophyta</taxon>
        <taxon>core chlorophytes</taxon>
        <taxon>Chlorophyceae</taxon>
        <taxon>CS clade</taxon>
        <taxon>Chlamydomonadales</taxon>
        <taxon>Chlamydomonadales incertae sedis</taxon>
        <taxon>Edaphochlamys</taxon>
    </lineage>
</organism>
<evidence type="ECO:0000313" key="3">
    <source>
        <dbReference type="Proteomes" id="UP000612055"/>
    </source>
</evidence>
<feature type="compositionally biased region" description="Low complexity" evidence="1">
    <location>
        <begin position="895"/>
        <end position="925"/>
    </location>
</feature>
<feature type="region of interest" description="Disordered" evidence="1">
    <location>
        <begin position="1319"/>
        <end position="1393"/>
    </location>
</feature>
<feature type="compositionally biased region" description="Polar residues" evidence="1">
    <location>
        <begin position="2065"/>
        <end position="2078"/>
    </location>
</feature>
<feature type="compositionally biased region" description="Low complexity" evidence="1">
    <location>
        <begin position="462"/>
        <end position="472"/>
    </location>
</feature>
<name>A0A835XQK1_9CHLO</name>
<protein>
    <submittedName>
        <fullName evidence="2">Uncharacterized protein</fullName>
    </submittedName>
</protein>
<feature type="compositionally biased region" description="Low complexity" evidence="1">
    <location>
        <begin position="68"/>
        <end position="90"/>
    </location>
</feature>
<feature type="region of interest" description="Disordered" evidence="1">
    <location>
        <begin position="68"/>
        <end position="174"/>
    </location>
</feature>
<feature type="compositionally biased region" description="Pro residues" evidence="1">
    <location>
        <begin position="368"/>
        <end position="380"/>
    </location>
</feature>
<feature type="compositionally biased region" description="Polar residues" evidence="1">
    <location>
        <begin position="141"/>
        <end position="154"/>
    </location>
</feature>
<feature type="region of interest" description="Disordered" evidence="1">
    <location>
        <begin position="1"/>
        <end position="35"/>
    </location>
</feature>
<feature type="compositionally biased region" description="Low complexity" evidence="1">
    <location>
        <begin position="2180"/>
        <end position="2199"/>
    </location>
</feature>